<reference evidence="1" key="1">
    <citation type="submission" date="2021-03" db="EMBL/GenBank/DDBJ databases">
        <authorList>
            <consortium name="DOE Joint Genome Institute"/>
            <person name="Ahrendt S."/>
            <person name="Looney B.P."/>
            <person name="Miyauchi S."/>
            <person name="Morin E."/>
            <person name="Drula E."/>
            <person name="Courty P.E."/>
            <person name="Chicoki N."/>
            <person name="Fauchery L."/>
            <person name="Kohler A."/>
            <person name="Kuo A."/>
            <person name="Labutti K."/>
            <person name="Pangilinan J."/>
            <person name="Lipzen A."/>
            <person name="Riley R."/>
            <person name="Andreopoulos W."/>
            <person name="He G."/>
            <person name="Johnson J."/>
            <person name="Barry K.W."/>
            <person name="Grigoriev I.V."/>
            <person name="Nagy L."/>
            <person name="Hibbett D."/>
            <person name="Henrissat B."/>
            <person name="Matheny P.B."/>
            <person name="Labbe J."/>
            <person name="Martin F."/>
        </authorList>
    </citation>
    <scope>NUCLEOTIDE SEQUENCE</scope>
    <source>
        <strain evidence="1">HHB10654</strain>
    </source>
</reference>
<evidence type="ECO:0000313" key="2">
    <source>
        <dbReference type="Proteomes" id="UP000814140"/>
    </source>
</evidence>
<protein>
    <submittedName>
        <fullName evidence="1">Uncharacterized protein</fullName>
    </submittedName>
</protein>
<comment type="caution">
    <text evidence="1">The sequence shown here is derived from an EMBL/GenBank/DDBJ whole genome shotgun (WGS) entry which is preliminary data.</text>
</comment>
<evidence type="ECO:0000313" key="1">
    <source>
        <dbReference type="EMBL" id="KAI0056876.1"/>
    </source>
</evidence>
<accession>A0ACB8SLV3</accession>
<gene>
    <name evidence="1" type="ORF">BV25DRAFT_1920619</name>
</gene>
<name>A0ACB8SLV3_9AGAM</name>
<reference evidence="1" key="2">
    <citation type="journal article" date="2022" name="New Phytol.">
        <title>Evolutionary transition to the ectomycorrhizal habit in the genomes of a hyperdiverse lineage of mushroom-forming fungi.</title>
        <authorList>
            <person name="Looney B."/>
            <person name="Miyauchi S."/>
            <person name="Morin E."/>
            <person name="Drula E."/>
            <person name="Courty P.E."/>
            <person name="Kohler A."/>
            <person name="Kuo A."/>
            <person name="LaButti K."/>
            <person name="Pangilinan J."/>
            <person name="Lipzen A."/>
            <person name="Riley R."/>
            <person name="Andreopoulos W."/>
            <person name="He G."/>
            <person name="Johnson J."/>
            <person name="Nolan M."/>
            <person name="Tritt A."/>
            <person name="Barry K.W."/>
            <person name="Grigoriev I.V."/>
            <person name="Nagy L.G."/>
            <person name="Hibbett D."/>
            <person name="Henrissat B."/>
            <person name="Matheny P.B."/>
            <person name="Labbe J."/>
            <person name="Martin F.M."/>
        </authorList>
    </citation>
    <scope>NUCLEOTIDE SEQUENCE</scope>
    <source>
        <strain evidence="1">HHB10654</strain>
    </source>
</reference>
<sequence length="127" mass="14183">MRLSRERNVGVRQPAPPAQPTIERRLPQPQAASINLSRTSVLPPASSNNMARKNSVKIHNAQLPKYKGSSTSCSKFPALVRTSKYSIMDPTDGVRWRVLKTAPKLQPPPKFVVWERAKKRLAEGKSI</sequence>
<dbReference type="EMBL" id="MU277256">
    <property type="protein sequence ID" value="KAI0056876.1"/>
    <property type="molecule type" value="Genomic_DNA"/>
</dbReference>
<organism evidence="1 2">
    <name type="scientific">Artomyces pyxidatus</name>
    <dbReference type="NCBI Taxonomy" id="48021"/>
    <lineage>
        <taxon>Eukaryota</taxon>
        <taxon>Fungi</taxon>
        <taxon>Dikarya</taxon>
        <taxon>Basidiomycota</taxon>
        <taxon>Agaricomycotina</taxon>
        <taxon>Agaricomycetes</taxon>
        <taxon>Russulales</taxon>
        <taxon>Auriscalpiaceae</taxon>
        <taxon>Artomyces</taxon>
    </lineage>
</organism>
<proteinExistence type="predicted"/>
<keyword evidence="2" id="KW-1185">Reference proteome</keyword>
<dbReference type="Proteomes" id="UP000814140">
    <property type="component" value="Unassembled WGS sequence"/>
</dbReference>